<organism evidence="1 2">
    <name type="scientific">Coleophoma crateriformis</name>
    <dbReference type="NCBI Taxonomy" id="565419"/>
    <lineage>
        <taxon>Eukaryota</taxon>
        <taxon>Fungi</taxon>
        <taxon>Dikarya</taxon>
        <taxon>Ascomycota</taxon>
        <taxon>Pezizomycotina</taxon>
        <taxon>Leotiomycetes</taxon>
        <taxon>Helotiales</taxon>
        <taxon>Dermateaceae</taxon>
        <taxon>Coleophoma</taxon>
    </lineage>
</organism>
<reference evidence="1 2" key="1">
    <citation type="journal article" date="2018" name="IMA Fungus">
        <title>IMA Genome-F 9: Draft genome sequence of Annulohypoxylon stygium, Aspergillus mulundensis, Berkeleyomyces basicola (syn. Thielaviopsis basicola), Ceratocystis smalleyi, two Cercospora beticola strains, Coleophoma cylindrospora, Fusarium fracticaudum, Phialophora cf. hyalina, and Morchella septimelata.</title>
        <authorList>
            <person name="Wingfield B.D."/>
            <person name="Bills G.F."/>
            <person name="Dong Y."/>
            <person name="Huang W."/>
            <person name="Nel W.J."/>
            <person name="Swalarsk-Parry B.S."/>
            <person name="Vaghefi N."/>
            <person name="Wilken P.M."/>
            <person name="An Z."/>
            <person name="de Beer Z.W."/>
            <person name="De Vos L."/>
            <person name="Chen L."/>
            <person name="Duong T.A."/>
            <person name="Gao Y."/>
            <person name="Hammerbacher A."/>
            <person name="Kikkert J.R."/>
            <person name="Li Y."/>
            <person name="Li H."/>
            <person name="Li K."/>
            <person name="Li Q."/>
            <person name="Liu X."/>
            <person name="Ma X."/>
            <person name="Naidoo K."/>
            <person name="Pethybridge S.J."/>
            <person name="Sun J."/>
            <person name="Steenkamp E.T."/>
            <person name="van der Nest M.A."/>
            <person name="van Wyk S."/>
            <person name="Wingfield M.J."/>
            <person name="Xiong C."/>
            <person name="Yue Q."/>
            <person name="Zhang X."/>
        </authorList>
    </citation>
    <scope>NUCLEOTIDE SEQUENCE [LARGE SCALE GENOMIC DNA]</scope>
    <source>
        <strain evidence="1 2">BP5796</strain>
    </source>
</reference>
<dbReference type="Proteomes" id="UP000256328">
    <property type="component" value="Unassembled WGS sequence"/>
</dbReference>
<keyword evidence="2" id="KW-1185">Reference proteome</keyword>
<name>A0A3D8QQS1_9HELO</name>
<evidence type="ECO:0000313" key="1">
    <source>
        <dbReference type="EMBL" id="RDW64061.1"/>
    </source>
</evidence>
<sequence>MSRYLAGDYEAAAARSFGPPASPSLIALQAVLCTTSVTSQLKSYAVSTPVGRCRVPIAEAGGGTWHLDSEGNVFLGLCL</sequence>
<comment type="caution">
    <text evidence="1">The sequence shown here is derived from an EMBL/GenBank/DDBJ whole genome shotgun (WGS) entry which is preliminary data.</text>
</comment>
<evidence type="ECO:0000313" key="2">
    <source>
        <dbReference type="Proteomes" id="UP000256328"/>
    </source>
</evidence>
<dbReference type="AlphaFoldDB" id="A0A3D8QQS1"/>
<gene>
    <name evidence="1" type="ORF">BP5796_10563</name>
</gene>
<dbReference type="EMBL" id="PDLN01000016">
    <property type="protein sequence ID" value="RDW64061.1"/>
    <property type="molecule type" value="Genomic_DNA"/>
</dbReference>
<proteinExistence type="predicted"/>
<protein>
    <submittedName>
        <fullName evidence="1">Uncharacterized protein</fullName>
    </submittedName>
</protein>
<accession>A0A3D8QQS1</accession>